<protein>
    <recommendedName>
        <fullName evidence="5">Imelysin-like domain-containing protein</fullName>
    </recommendedName>
</protein>
<feature type="compositionally biased region" description="Low complexity" evidence="3">
    <location>
        <begin position="26"/>
        <end position="39"/>
    </location>
</feature>
<reference evidence="6" key="1">
    <citation type="submission" date="2022-11" db="EMBL/GenBank/DDBJ databases">
        <title>Parathalassolutuus dongxingensis gen. nov., sp. nov., a novel member of family Oceanospirillaceae isolated from a coastal shrimp pond in Guangxi, China.</title>
        <authorList>
            <person name="Chen H."/>
        </authorList>
    </citation>
    <scope>NUCLEOTIDE SEQUENCE</scope>
    <source>
        <strain evidence="6">G-43</strain>
    </source>
</reference>
<accession>A0A9X3IRX8</accession>
<dbReference type="GO" id="GO:0030313">
    <property type="term" value="C:cell envelope"/>
    <property type="evidence" value="ECO:0007669"/>
    <property type="project" value="UniProtKB-SubCell"/>
</dbReference>
<organism evidence="6 7">
    <name type="scientific">Parathalassolituus penaei</name>
    <dbReference type="NCBI Taxonomy" id="2997323"/>
    <lineage>
        <taxon>Bacteria</taxon>
        <taxon>Pseudomonadati</taxon>
        <taxon>Pseudomonadota</taxon>
        <taxon>Gammaproteobacteria</taxon>
        <taxon>Oceanospirillales</taxon>
        <taxon>Oceanospirillaceae</taxon>
        <taxon>Parathalassolituus</taxon>
    </lineage>
</organism>
<dbReference type="EMBL" id="JAPNOA010000016">
    <property type="protein sequence ID" value="MCY0964299.1"/>
    <property type="molecule type" value="Genomic_DNA"/>
</dbReference>
<proteinExistence type="predicted"/>
<evidence type="ECO:0000256" key="1">
    <source>
        <dbReference type="ARBA" id="ARBA00004196"/>
    </source>
</evidence>
<evidence type="ECO:0000259" key="5">
    <source>
        <dbReference type="Pfam" id="PF09375"/>
    </source>
</evidence>
<dbReference type="Gene3D" id="1.20.1420.20">
    <property type="entry name" value="M75 peptidase, HXXE motif"/>
    <property type="match status" value="1"/>
</dbReference>
<sequence length="509" mass="54049">MKLSHLAIAVATATLLTACGGGGGSSSSSTDTGTDTGSSTSVINVTKVAQVAETNADIAYAIYSDAVTTAKALQTALATFRADPTADNLLAAKKAWLVAREPYLQSEVYRFRLSPIDSTDYETEDGPEGDINAWPLGEALIDYVQVNSSDFGTDQIGVTSNSVGIAGNGAVTADSHDSNIINTTTIEINADLLANTVTADDERDVIAGYHAIEFLLWGQDLKDDYTTTDGTDREQAVKTEAVRGAVDPVNTFATGGERPLSDFVPGYDGTSTTYDSSSLSNRRHKYLEVAVAKLIADLEQVRDGWAEGSAYRTAFTNITTEAVAKERLTEILTGMGTLSEGELAGERMQIAFSANSQEDEHSCFSDNTHRDVWLDAEGISNSYYGVYNGYDSDLDGVDDAGTTISGYGIDDYLTDVGLTTIKTSLESALTTTETAYTAIDAKARTGVPFDVLIMDANRNRTNPIYQTIVALNAQSSVISDLAEELGLDADVVDDEASACDTTDPEATCD</sequence>
<evidence type="ECO:0000256" key="2">
    <source>
        <dbReference type="ARBA" id="ARBA00022729"/>
    </source>
</evidence>
<comment type="subcellular location">
    <subcellularLocation>
        <location evidence="1">Cell envelope</location>
    </subcellularLocation>
</comment>
<keyword evidence="7" id="KW-1185">Reference proteome</keyword>
<gene>
    <name evidence="6" type="ORF">OUO13_03805</name>
</gene>
<evidence type="ECO:0000256" key="4">
    <source>
        <dbReference type="SAM" id="SignalP"/>
    </source>
</evidence>
<feature type="signal peptide" evidence="4">
    <location>
        <begin position="1"/>
        <end position="18"/>
    </location>
</feature>
<dbReference type="Proteomes" id="UP001150830">
    <property type="component" value="Unassembled WGS sequence"/>
</dbReference>
<feature type="region of interest" description="Disordered" evidence="3">
    <location>
        <begin position="19"/>
        <end position="39"/>
    </location>
</feature>
<keyword evidence="2 4" id="KW-0732">Signal</keyword>
<dbReference type="RefSeq" id="WP_283172516.1">
    <property type="nucleotide sequence ID" value="NZ_JAPNOA010000016.1"/>
</dbReference>
<comment type="caution">
    <text evidence="6">The sequence shown here is derived from an EMBL/GenBank/DDBJ whole genome shotgun (WGS) entry which is preliminary data.</text>
</comment>
<name>A0A9X3IRX8_9GAMM</name>
<feature type="domain" description="Imelysin-like" evidence="5">
    <location>
        <begin position="59"/>
        <end position="460"/>
    </location>
</feature>
<dbReference type="CDD" id="cd14657">
    <property type="entry name" value="Imelysin_IrpA-like"/>
    <property type="match status" value="1"/>
</dbReference>
<evidence type="ECO:0000313" key="7">
    <source>
        <dbReference type="Proteomes" id="UP001150830"/>
    </source>
</evidence>
<feature type="chain" id="PRO_5040756148" description="Imelysin-like domain-containing protein" evidence="4">
    <location>
        <begin position="19"/>
        <end position="509"/>
    </location>
</feature>
<evidence type="ECO:0000256" key="3">
    <source>
        <dbReference type="SAM" id="MobiDB-lite"/>
    </source>
</evidence>
<dbReference type="Pfam" id="PF09375">
    <property type="entry name" value="Peptidase_M75"/>
    <property type="match status" value="1"/>
</dbReference>
<dbReference type="InterPro" id="IPR018976">
    <property type="entry name" value="Imelysin-like"/>
</dbReference>
<dbReference type="InterPro" id="IPR038352">
    <property type="entry name" value="Imelysin_sf"/>
</dbReference>
<evidence type="ECO:0000313" key="6">
    <source>
        <dbReference type="EMBL" id="MCY0964299.1"/>
    </source>
</evidence>
<dbReference type="AlphaFoldDB" id="A0A9X3IRX8"/>
<dbReference type="PROSITE" id="PS51257">
    <property type="entry name" value="PROKAR_LIPOPROTEIN"/>
    <property type="match status" value="1"/>
</dbReference>